<reference evidence="5" key="1">
    <citation type="journal article" date="2020" name="Ecol. Evol.">
        <title>Genome structure and content of the rice root-knot nematode (Meloidogyne graminicola).</title>
        <authorList>
            <person name="Phan N.T."/>
            <person name="Danchin E.G.J."/>
            <person name="Klopp C."/>
            <person name="Perfus-Barbeoch L."/>
            <person name="Kozlowski D.K."/>
            <person name="Koutsovoulos G.D."/>
            <person name="Lopez-Roques C."/>
            <person name="Bouchez O."/>
            <person name="Zahm M."/>
            <person name="Besnard G."/>
            <person name="Bellafiore S."/>
        </authorList>
    </citation>
    <scope>NUCLEOTIDE SEQUENCE</scope>
    <source>
        <strain evidence="5">VN-18</strain>
    </source>
</reference>
<name>A0A8T0A3J3_9BILA</name>
<keyword evidence="6" id="KW-1185">Reference proteome</keyword>
<evidence type="ECO:0000256" key="1">
    <source>
        <dbReference type="ARBA" id="ARBA00004123"/>
    </source>
</evidence>
<sequence>MSDSKLKNEDFRKLLASSSATKVASNNTSTKTINSVSHAFTHRKIGNSVHANNKPKPKRYIPSNDHAHAPKLDDDIFDESEARLAEILKNYRDRASERRRGMFSDETEISKLIRASKESEIRSSVLDTSNSESRNLQIQKSKYLGGDMAHTHLVKGLDYSLLNKVRNEIHERQLSEKEKALNAPVIVSNDPTQFGNKLARNVCKILFETKLPQKNELFRSW</sequence>
<evidence type="ECO:0000313" key="6">
    <source>
        <dbReference type="Proteomes" id="UP000605970"/>
    </source>
</evidence>
<dbReference type="AlphaFoldDB" id="A0A8T0A3J3"/>
<evidence type="ECO:0000259" key="4">
    <source>
        <dbReference type="Pfam" id="PF07808"/>
    </source>
</evidence>
<dbReference type="InterPro" id="IPR039896">
    <property type="entry name" value="Red-like"/>
</dbReference>
<feature type="domain" description="RED-like N-terminal" evidence="4">
    <location>
        <begin position="78"/>
        <end position="219"/>
    </location>
</feature>
<comment type="subcellular location">
    <subcellularLocation>
        <location evidence="1">Nucleus</location>
    </subcellularLocation>
</comment>
<evidence type="ECO:0000256" key="2">
    <source>
        <dbReference type="ARBA" id="ARBA00023242"/>
    </source>
</evidence>
<dbReference type="GO" id="GO:0005634">
    <property type="term" value="C:nucleus"/>
    <property type="evidence" value="ECO:0007669"/>
    <property type="project" value="UniProtKB-SubCell"/>
</dbReference>
<proteinExistence type="predicted"/>
<evidence type="ECO:0000313" key="5">
    <source>
        <dbReference type="EMBL" id="KAF7640417.1"/>
    </source>
</evidence>
<comment type="caution">
    <text evidence="5">The sequence shown here is derived from an EMBL/GenBank/DDBJ whole genome shotgun (WGS) entry which is preliminary data.</text>
</comment>
<keyword evidence="2" id="KW-0539">Nucleus</keyword>
<dbReference type="EMBL" id="JABEBT010000001">
    <property type="protein sequence ID" value="KAF7640417.1"/>
    <property type="molecule type" value="Genomic_DNA"/>
</dbReference>
<protein>
    <recommendedName>
        <fullName evidence="4">RED-like N-terminal domain-containing protein</fullName>
    </recommendedName>
</protein>
<dbReference type="Proteomes" id="UP000605970">
    <property type="component" value="Unassembled WGS sequence"/>
</dbReference>
<dbReference type="OrthoDB" id="3366823at2759"/>
<evidence type="ECO:0000256" key="3">
    <source>
        <dbReference type="SAM" id="MobiDB-lite"/>
    </source>
</evidence>
<feature type="region of interest" description="Disordered" evidence="3">
    <location>
        <begin position="37"/>
        <end position="71"/>
    </location>
</feature>
<dbReference type="Pfam" id="PF07808">
    <property type="entry name" value="RED_N"/>
    <property type="match status" value="1"/>
</dbReference>
<dbReference type="InterPro" id="IPR012916">
    <property type="entry name" value="RED_N"/>
</dbReference>
<gene>
    <name evidence="5" type="ORF">Mgra_00000237</name>
</gene>
<dbReference type="PANTHER" id="PTHR12765">
    <property type="entry name" value="RED PROTEIN IK FACTOR CYTOKINE IK"/>
    <property type="match status" value="1"/>
</dbReference>
<organism evidence="5 6">
    <name type="scientific">Meloidogyne graminicola</name>
    <dbReference type="NCBI Taxonomy" id="189291"/>
    <lineage>
        <taxon>Eukaryota</taxon>
        <taxon>Metazoa</taxon>
        <taxon>Ecdysozoa</taxon>
        <taxon>Nematoda</taxon>
        <taxon>Chromadorea</taxon>
        <taxon>Rhabditida</taxon>
        <taxon>Tylenchina</taxon>
        <taxon>Tylenchomorpha</taxon>
        <taxon>Tylenchoidea</taxon>
        <taxon>Meloidogynidae</taxon>
        <taxon>Meloidogyninae</taxon>
        <taxon>Meloidogyne</taxon>
    </lineage>
</organism>
<accession>A0A8T0A3J3</accession>